<accession>A0A8S1LK84</accession>
<dbReference type="SMART" id="SM00184">
    <property type="entry name" value="RING"/>
    <property type="match status" value="1"/>
</dbReference>
<dbReference type="GO" id="GO:0061630">
    <property type="term" value="F:ubiquitin protein ligase activity"/>
    <property type="evidence" value="ECO:0007669"/>
    <property type="project" value="TreeGrafter"/>
</dbReference>
<evidence type="ECO:0000259" key="4">
    <source>
        <dbReference type="PROSITE" id="PS50089"/>
    </source>
</evidence>
<gene>
    <name evidence="5" type="ORF">PSON_ATCC_30995.1.T0220135</name>
</gene>
<dbReference type="FunFam" id="3.30.40.10:FF:001060">
    <property type="entry name" value="Uncharacterized protein"/>
    <property type="match status" value="1"/>
</dbReference>
<evidence type="ECO:0000256" key="3">
    <source>
        <dbReference type="SAM" id="MobiDB-lite"/>
    </source>
</evidence>
<dbReference type="PROSITE" id="PS50089">
    <property type="entry name" value="ZF_RING_2"/>
    <property type="match status" value="1"/>
</dbReference>
<dbReference type="GO" id="GO:0008270">
    <property type="term" value="F:zinc ion binding"/>
    <property type="evidence" value="ECO:0007669"/>
    <property type="project" value="UniProtKB-KW"/>
</dbReference>
<keyword evidence="1" id="KW-0862">Zinc</keyword>
<keyword evidence="1" id="KW-0863">Zinc-finger</keyword>
<keyword evidence="6" id="KW-1185">Reference proteome</keyword>
<feature type="domain" description="RING-type" evidence="4">
    <location>
        <begin position="482"/>
        <end position="525"/>
    </location>
</feature>
<dbReference type="InterPro" id="IPR001841">
    <property type="entry name" value="Znf_RING"/>
</dbReference>
<reference evidence="5" key="1">
    <citation type="submission" date="2021-01" db="EMBL/GenBank/DDBJ databases">
        <authorList>
            <consortium name="Genoscope - CEA"/>
            <person name="William W."/>
        </authorList>
    </citation>
    <scope>NUCLEOTIDE SEQUENCE</scope>
</reference>
<sequence length="537" mass="63593">MQHSKKSNISIKEVQHEKCLNCNKPFISSQLKDHQAICAVIISEKDFENLDQQLALLIEQNKFQSNIFGYPNQANQNQQLKPKIQIGIENVPEPIKHNLLSIKPAFLQNQDLQVYLEKKQVSSNQTQPQSYKIQEQFDIQQLNQQDQFQRDDLNKSKQNQIKITENQIEPQQFLVQNKITQDAIQNQNLHNTNTQFEKYQQKQIPLENKLQVNSNTLIQEKKNLKNAIKEIDDQQFNYPYTSNIQDVQQQVNSNQQFVQNLLDQNKIFDIYPLKIQQQQQQQLSFSNNQLLLNEEQEQQFQNLQQGQQLIYQQKNKDIKIYLEEPKNSDLKNEDQSKQAQEIIIISKKKVQKEKSLNEKQIIEIQTQQNQKQINQQSLQDNQKKQKEFNQSLQPQQNKQRQAENKKIKISLIDSIASNKNQVSQQFLYQPGIIITDQQVNQMSPEEIYEYFTQLDQQNQVGLQSKINLLDNQRVKVSATENCPICMEDIQPQKEAVDIRLDCNHLFHYDCIKQWLLQQKFCPICKERIYLINYYNFE</sequence>
<dbReference type="Pfam" id="PF13639">
    <property type="entry name" value="zf-RING_2"/>
    <property type="match status" value="1"/>
</dbReference>
<feature type="region of interest" description="Disordered" evidence="3">
    <location>
        <begin position="373"/>
        <end position="403"/>
    </location>
</feature>
<dbReference type="AlphaFoldDB" id="A0A8S1LK84"/>
<evidence type="ECO:0000256" key="2">
    <source>
        <dbReference type="SAM" id="Coils"/>
    </source>
</evidence>
<keyword evidence="1" id="KW-0479">Metal-binding</keyword>
<dbReference type="GO" id="GO:0006511">
    <property type="term" value="P:ubiquitin-dependent protein catabolic process"/>
    <property type="evidence" value="ECO:0007669"/>
    <property type="project" value="TreeGrafter"/>
</dbReference>
<evidence type="ECO:0000313" key="6">
    <source>
        <dbReference type="Proteomes" id="UP000692954"/>
    </source>
</evidence>
<dbReference type="PANTHER" id="PTHR22765">
    <property type="entry name" value="RING FINGER AND PROTEASE ASSOCIATED DOMAIN-CONTAINING"/>
    <property type="match status" value="1"/>
</dbReference>
<dbReference type="Proteomes" id="UP000692954">
    <property type="component" value="Unassembled WGS sequence"/>
</dbReference>
<evidence type="ECO:0000256" key="1">
    <source>
        <dbReference type="PROSITE-ProRule" id="PRU00175"/>
    </source>
</evidence>
<comment type="caution">
    <text evidence="5">The sequence shown here is derived from an EMBL/GenBank/DDBJ whole genome shotgun (WGS) entry which is preliminary data.</text>
</comment>
<feature type="compositionally biased region" description="Polar residues" evidence="3">
    <location>
        <begin position="388"/>
        <end position="399"/>
    </location>
</feature>
<proteinExistence type="predicted"/>
<feature type="coiled-coil region" evidence="2">
    <location>
        <begin position="207"/>
        <end position="234"/>
    </location>
</feature>
<keyword evidence="2" id="KW-0175">Coiled coil</keyword>
<organism evidence="5 6">
    <name type="scientific">Paramecium sonneborni</name>
    <dbReference type="NCBI Taxonomy" id="65129"/>
    <lineage>
        <taxon>Eukaryota</taxon>
        <taxon>Sar</taxon>
        <taxon>Alveolata</taxon>
        <taxon>Ciliophora</taxon>
        <taxon>Intramacronucleata</taxon>
        <taxon>Oligohymenophorea</taxon>
        <taxon>Peniculida</taxon>
        <taxon>Parameciidae</taxon>
        <taxon>Paramecium</taxon>
    </lineage>
</organism>
<dbReference type="PANTHER" id="PTHR22765:SF411">
    <property type="entry name" value="OS02G0248440 PROTEIN"/>
    <property type="match status" value="1"/>
</dbReference>
<name>A0A8S1LK84_9CILI</name>
<dbReference type="EMBL" id="CAJJDN010000022">
    <property type="protein sequence ID" value="CAD8066855.1"/>
    <property type="molecule type" value="Genomic_DNA"/>
</dbReference>
<dbReference type="OrthoDB" id="4348522at2759"/>
<evidence type="ECO:0000313" key="5">
    <source>
        <dbReference type="EMBL" id="CAD8066855.1"/>
    </source>
</evidence>
<protein>
    <recommendedName>
        <fullName evidence="4">RING-type domain-containing protein</fullName>
    </recommendedName>
</protein>
<dbReference type="CDD" id="cd16454">
    <property type="entry name" value="RING-H2_PA-TM-RING"/>
    <property type="match status" value="1"/>
</dbReference>
<dbReference type="InterPro" id="IPR051826">
    <property type="entry name" value="E3_ubiquitin-ligase_domain"/>
</dbReference>